<organism evidence="2 3">
    <name type="scientific">Sphingomonas limnosediminicola</name>
    <dbReference type="NCBI Taxonomy" id="940133"/>
    <lineage>
        <taxon>Bacteria</taxon>
        <taxon>Pseudomonadati</taxon>
        <taxon>Pseudomonadota</taxon>
        <taxon>Alphaproteobacteria</taxon>
        <taxon>Sphingomonadales</taxon>
        <taxon>Sphingomonadaceae</taxon>
        <taxon>Sphingomonas</taxon>
    </lineage>
</organism>
<evidence type="ECO:0000313" key="3">
    <source>
        <dbReference type="Proteomes" id="UP001500827"/>
    </source>
</evidence>
<name>A0ABP7L0P0_9SPHN</name>
<reference evidence="3" key="1">
    <citation type="journal article" date="2019" name="Int. J. Syst. Evol. Microbiol.">
        <title>The Global Catalogue of Microorganisms (GCM) 10K type strain sequencing project: providing services to taxonomists for standard genome sequencing and annotation.</title>
        <authorList>
            <consortium name="The Broad Institute Genomics Platform"/>
            <consortium name="The Broad Institute Genome Sequencing Center for Infectious Disease"/>
            <person name="Wu L."/>
            <person name="Ma J."/>
        </authorList>
    </citation>
    <scope>NUCLEOTIDE SEQUENCE [LARGE SCALE GENOMIC DNA]</scope>
    <source>
        <strain evidence="3">JCM 17543</strain>
    </source>
</reference>
<accession>A0ABP7L0P0</accession>
<keyword evidence="1" id="KW-0732">Signal</keyword>
<feature type="signal peptide" evidence="1">
    <location>
        <begin position="1"/>
        <end position="23"/>
    </location>
</feature>
<proteinExistence type="predicted"/>
<dbReference type="RefSeq" id="WP_344698581.1">
    <property type="nucleotide sequence ID" value="NZ_BAABBM010000001.1"/>
</dbReference>
<protein>
    <submittedName>
        <fullName evidence="2">Uncharacterized protein</fullName>
    </submittedName>
</protein>
<gene>
    <name evidence="2" type="ORF">GCM10022276_09930</name>
</gene>
<evidence type="ECO:0000256" key="1">
    <source>
        <dbReference type="SAM" id="SignalP"/>
    </source>
</evidence>
<dbReference type="EMBL" id="BAABBM010000001">
    <property type="protein sequence ID" value="GAA3892745.1"/>
    <property type="molecule type" value="Genomic_DNA"/>
</dbReference>
<keyword evidence="3" id="KW-1185">Reference proteome</keyword>
<evidence type="ECO:0000313" key="2">
    <source>
        <dbReference type="EMBL" id="GAA3892745.1"/>
    </source>
</evidence>
<comment type="caution">
    <text evidence="2">The sequence shown here is derived from an EMBL/GenBank/DDBJ whole genome shotgun (WGS) entry which is preliminary data.</text>
</comment>
<feature type="chain" id="PRO_5047516078" evidence="1">
    <location>
        <begin position="24"/>
        <end position="158"/>
    </location>
</feature>
<dbReference type="Proteomes" id="UP001500827">
    <property type="component" value="Unassembled WGS sequence"/>
</dbReference>
<sequence>MTIMNKLLAGAAGLATFATSAPAAAQYYSNPYGYNSYGYNRSYAYGAVNTNVAAQQCSAAVQQRLYNRSGIGGILGAVLGANTQGRVLSVTQVAPRYNGIIRVRGLASSGRMAYNGYGPYGVGAYGALGYGYANAADLRFRCDVDFNGYVRDVDIMRR</sequence>